<sequence>MNIANKEQLKKAMIFFNNEDFENYYDLKISILKLIQCNFEGDAKDYYINLINKVDASFNDRNKELISGINNMLENLPHKNSNNDFQLISFCFIASGDYSIRIRAYKNVNENNHEQGLNAIGYGDLGNYYLDDLTKIYNECYYNSFSENYEDDLEDIFILIKHKKMTQVKYLIKECVSKFNLSQLNITYPLYTYLDYGNFPAGSGFLISKIN</sequence>
<dbReference type="RefSeq" id="WP_226541906.1">
    <property type="nucleotide sequence ID" value="NZ_JAJAPW010000002.1"/>
</dbReference>
<accession>A0A9X1L4E4</accession>
<dbReference type="AlphaFoldDB" id="A0A9X1L4E4"/>
<dbReference type="Proteomes" id="UP001139199">
    <property type="component" value="Unassembled WGS sequence"/>
</dbReference>
<name>A0A9X1L4E4_9FLAO</name>
<reference evidence="1" key="1">
    <citation type="submission" date="2021-10" db="EMBL/GenBank/DDBJ databases">
        <title>Tamlana sargassums sp. nov., and Tamlana laminarinivorans sp. nov., two new bacteria isolated from the brown alga.</title>
        <authorList>
            <person name="Li J."/>
        </authorList>
    </citation>
    <scope>NUCLEOTIDE SEQUENCE</scope>
    <source>
        <strain evidence="1">PT2-4</strain>
    </source>
</reference>
<organism evidence="1 2">
    <name type="scientific">Neotamlana laminarinivorans</name>
    <dbReference type="NCBI Taxonomy" id="2883124"/>
    <lineage>
        <taxon>Bacteria</taxon>
        <taxon>Pseudomonadati</taxon>
        <taxon>Bacteroidota</taxon>
        <taxon>Flavobacteriia</taxon>
        <taxon>Flavobacteriales</taxon>
        <taxon>Flavobacteriaceae</taxon>
        <taxon>Neotamlana</taxon>
    </lineage>
</organism>
<protein>
    <submittedName>
        <fullName evidence="1">Uncharacterized protein</fullName>
    </submittedName>
</protein>
<proteinExistence type="predicted"/>
<evidence type="ECO:0000313" key="2">
    <source>
        <dbReference type="Proteomes" id="UP001139199"/>
    </source>
</evidence>
<evidence type="ECO:0000313" key="1">
    <source>
        <dbReference type="EMBL" id="MCB4798251.1"/>
    </source>
</evidence>
<comment type="caution">
    <text evidence="1">The sequence shown here is derived from an EMBL/GenBank/DDBJ whole genome shotgun (WGS) entry which is preliminary data.</text>
</comment>
<dbReference type="EMBL" id="JAJAPW010000002">
    <property type="protein sequence ID" value="MCB4798251.1"/>
    <property type="molecule type" value="Genomic_DNA"/>
</dbReference>
<gene>
    <name evidence="1" type="ORF">LG649_05320</name>
</gene>
<keyword evidence="2" id="KW-1185">Reference proteome</keyword>